<dbReference type="Proteomes" id="UP001595921">
    <property type="component" value="Unassembled WGS sequence"/>
</dbReference>
<evidence type="ECO:0000313" key="3">
    <source>
        <dbReference type="Proteomes" id="UP001595921"/>
    </source>
</evidence>
<keyword evidence="3" id="KW-1185">Reference proteome</keyword>
<dbReference type="AlphaFoldDB" id="A0ABD5P8I7"/>
<keyword evidence="1" id="KW-0812">Transmembrane</keyword>
<name>A0ABD5P8I7_9EURY</name>
<dbReference type="RefSeq" id="WP_267622636.1">
    <property type="nucleotide sequence ID" value="NZ_JAODIW010000006.1"/>
</dbReference>
<keyword evidence="1" id="KW-0472">Membrane</keyword>
<evidence type="ECO:0000256" key="1">
    <source>
        <dbReference type="SAM" id="Phobius"/>
    </source>
</evidence>
<evidence type="ECO:0000313" key="2">
    <source>
        <dbReference type="EMBL" id="MFC4357076.1"/>
    </source>
</evidence>
<keyword evidence="1" id="KW-1133">Transmembrane helix</keyword>
<dbReference type="InterPro" id="IPR058293">
    <property type="entry name" value="DUF7987"/>
</dbReference>
<gene>
    <name evidence="2" type="ORF">ACFO0N_03825</name>
</gene>
<sequence length="59" mass="6337">MVSRENTVIAGCLAFAILLALTLDTYTSLPFSLVMGALLLFGVVVPTATNEYLDRQSTD</sequence>
<dbReference type="EMBL" id="JBHSDS010000003">
    <property type="protein sequence ID" value="MFC4357076.1"/>
    <property type="molecule type" value="Genomic_DNA"/>
</dbReference>
<protein>
    <submittedName>
        <fullName evidence="2">Uncharacterized protein</fullName>
    </submittedName>
</protein>
<comment type="caution">
    <text evidence="2">The sequence shown here is derived from an EMBL/GenBank/DDBJ whole genome shotgun (WGS) entry which is preliminary data.</text>
</comment>
<proteinExistence type="predicted"/>
<dbReference type="Pfam" id="PF25949">
    <property type="entry name" value="DUF7987"/>
    <property type="match status" value="1"/>
</dbReference>
<feature type="transmembrane region" description="Helical" evidence="1">
    <location>
        <begin position="32"/>
        <end position="53"/>
    </location>
</feature>
<organism evidence="2 3">
    <name type="scientific">Halobium salinum</name>
    <dbReference type="NCBI Taxonomy" id="1364940"/>
    <lineage>
        <taxon>Archaea</taxon>
        <taxon>Methanobacteriati</taxon>
        <taxon>Methanobacteriota</taxon>
        <taxon>Stenosarchaea group</taxon>
        <taxon>Halobacteria</taxon>
        <taxon>Halobacteriales</taxon>
        <taxon>Haloferacaceae</taxon>
        <taxon>Halobium</taxon>
    </lineage>
</organism>
<reference evidence="2 3" key="1">
    <citation type="journal article" date="2019" name="Int. J. Syst. Evol. Microbiol.">
        <title>The Global Catalogue of Microorganisms (GCM) 10K type strain sequencing project: providing services to taxonomists for standard genome sequencing and annotation.</title>
        <authorList>
            <consortium name="The Broad Institute Genomics Platform"/>
            <consortium name="The Broad Institute Genome Sequencing Center for Infectious Disease"/>
            <person name="Wu L."/>
            <person name="Ma J."/>
        </authorList>
    </citation>
    <scope>NUCLEOTIDE SEQUENCE [LARGE SCALE GENOMIC DNA]</scope>
    <source>
        <strain evidence="2 3">CGMCC 1.12553</strain>
    </source>
</reference>
<accession>A0ABD5P8I7</accession>